<accession>X0V2P2</accession>
<dbReference type="AlphaFoldDB" id="X0V2P2"/>
<dbReference type="EMBL" id="BARS01028298">
    <property type="protein sequence ID" value="GAG06793.1"/>
    <property type="molecule type" value="Genomic_DNA"/>
</dbReference>
<evidence type="ECO:0000313" key="1">
    <source>
        <dbReference type="EMBL" id="GAG06793.1"/>
    </source>
</evidence>
<feature type="non-terminal residue" evidence="1">
    <location>
        <position position="34"/>
    </location>
</feature>
<gene>
    <name evidence="1" type="ORF">S01H1_44364</name>
</gene>
<proteinExistence type="predicted"/>
<protein>
    <submittedName>
        <fullName evidence="1">Uncharacterized protein</fullName>
    </submittedName>
</protein>
<name>X0V2P2_9ZZZZ</name>
<reference evidence="1" key="1">
    <citation type="journal article" date="2014" name="Front. Microbiol.">
        <title>High frequency of phylogenetically diverse reductive dehalogenase-homologous genes in deep subseafloor sedimentary metagenomes.</title>
        <authorList>
            <person name="Kawai M."/>
            <person name="Futagami T."/>
            <person name="Toyoda A."/>
            <person name="Takaki Y."/>
            <person name="Nishi S."/>
            <person name="Hori S."/>
            <person name="Arai W."/>
            <person name="Tsubouchi T."/>
            <person name="Morono Y."/>
            <person name="Uchiyama I."/>
            <person name="Ito T."/>
            <person name="Fujiyama A."/>
            <person name="Inagaki F."/>
            <person name="Takami H."/>
        </authorList>
    </citation>
    <scope>NUCLEOTIDE SEQUENCE</scope>
    <source>
        <strain evidence="1">Expedition CK06-06</strain>
    </source>
</reference>
<organism evidence="1">
    <name type="scientific">marine sediment metagenome</name>
    <dbReference type="NCBI Taxonomy" id="412755"/>
    <lineage>
        <taxon>unclassified sequences</taxon>
        <taxon>metagenomes</taxon>
        <taxon>ecological metagenomes</taxon>
    </lineage>
</organism>
<comment type="caution">
    <text evidence="1">The sequence shown here is derived from an EMBL/GenBank/DDBJ whole genome shotgun (WGS) entry which is preliminary data.</text>
</comment>
<sequence length="34" mass="3828">MALVVNLDSCRVEDYIKIHESFVIGKIDGHVDIV</sequence>